<protein>
    <submittedName>
        <fullName evidence="3">Nucleotidyltransferase family protein</fullName>
    </submittedName>
</protein>
<keyword evidence="4" id="KW-1185">Reference proteome</keyword>
<dbReference type="InterPro" id="IPR029044">
    <property type="entry name" value="Nucleotide-diphossugar_trans"/>
</dbReference>
<sequence>MNQAKYQEMDKAGKLAVIVLAAGGSSRLGQPKQLVELAKESLIIRQCRHALALSEQVFCVLGCQAPLMSKQLSGLPVSEVSNENWQQGMSSSIAAGIAALPYDIDAAMILLVDQWQLAPAELQRLKQTWQSHPGNIVLAGASCQVNAESGAEKVKKGPPVIFPKRYFPELLALTGEQGAKPILQKYQHRLKVLELPGAFIDLDTPQQLQQLLASRENNKS</sequence>
<accession>A0ABY7VI17</accession>
<evidence type="ECO:0000259" key="2">
    <source>
        <dbReference type="Pfam" id="PF12804"/>
    </source>
</evidence>
<evidence type="ECO:0000313" key="4">
    <source>
        <dbReference type="Proteomes" id="UP001215231"/>
    </source>
</evidence>
<dbReference type="Pfam" id="PF12804">
    <property type="entry name" value="NTP_transf_3"/>
    <property type="match status" value="1"/>
</dbReference>
<dbReference type="InterPro" id="IPR025877">
    <property type="entry name" value="MobA-like_NTP_Trfase"/>
</dbReference>
<keyword evidence="1" id="KW-0460">Magnesium</keyword>
<gene>
    <name evidence="3" type="ORF">H3N35_06555</name>
</gene>
<evidence type="ECO:0000256" key="1">
    <source>
        <dbReference type="ARBA" id="ARBA00022842"/>
    </source>
</evidence>
<dbReference type="Gene3D" id="3.90.550.10">
    <property type="entry name" value="Spore Coat Polysaccharide Biosynthesis Protein SpsA, Chain A"/>
    <property type="match status" value="1"/>
</dbReference>
<reference evidence="3 4" key="1">
    <citation type="journal article" date="2022" name="Mar. Drugs">
        <title>Bioassay-Guided Fractionation Leads to the Detection of Cholic Acid Generated by the Rare Thalassomonas sp.</title>
        <authorList>
            <person name="Pheiffer F."/>
            <person name="Schneider Y.K."/>
            <person name="Hansen E.H."/>
            <person name="Andersen J.H."/>
            <person name="Isaksson J."/>
            <person name="Busche T."/>
            <person name="R C."/>
            <person name="Kalinowski J."/>
            <person name="Zyl L.V."/>
            <person name="Trindade M."/>
        </authorList>
    </citation>
    <scope>NUCLEOTIDE SEQUENCE [LARGE SCALE GENOMIC DNA]</scope>
    <source>
        <strain evidence="3 4">A5K-61T</strain>
    </source>
</reference>
<dbReference type="Proteomes" id="UP001215231">
    <property type="component" value="Chromosome"/>
</dbReference>
<evidence type="ECO:0000313" key="3">
    <source>
        <dbReference type="EMBL" id="WDE13101.1"/>
    </source>
</evidence>
<dbReference type="RefSeq" id="WP_274053443.1">
    <property type="nucleotide sequence ID" value="NZ_CP059693.1"/>
</dbReference>
<name>A0ABY7VI17_9GAMM</name>
<proteinExistence type="predicted"/>
<dbReference type="PANTHER" id="PTHR43777">
    <property type="entry name" value="MOLYBDENUM COFACTOR CYTIDYLYLTRANSFERASE"/>
    <property type="match status" value="1"/>
</dbReference>
<feature type="domain" description="MobA-like NTP transferase" evidence="2">
    <location>
        <begin position="17"/>
        <end position="187"/>
    </location>
</feature>
<dbReference type="EMBL" id="CP059693">
    <property type="protein sequence ID" value="WDE13101.1"/>
    <property type="molecule type" value="Genomic_DNA"/>
</dbReference>
<dbReference type="SUPFAM" id="SSF53448">
    <property type="entry name" value="Nucleotide-diphospho-sugar transferases"/>
    <property type="match status" value="1"/>
</dbReference>
<organism evidence="3 4">
    <name type="scientific">Thalassomonas haliotis</name>
    <dbReference type="NCBI Taxonomy" id="485448"/>
    <lineage>
        <taxon>Bacteria</taxon>
        <taxon>Pseudomonadati</taxon>
        <taxon>Pseudomonadota</taxon>
        <taxon>Gammaproteobacteria</taxon>
        <taxon>Alteromonadales</taxon>
        <taxon>Colwelliaceae</taxon>
        <taxon>Thalassomonas</taxon>
    </lineage>
</organism>
<dbReference type="PANTHER" id="PTHR43777:SF1">
    <property type="entry name" value="MOLYBDENUM COFACTOR CYTIDYLYLTRANSFERASE"/>
    <property type="match status" value="1"/>
</dbReference>
<dbReference type="CDD" id="cd04182">
    <property type="entry name" value="GT_2_like_f"/>
    <property type="match status" value="1"/>
</dbReference>